<dbReference type="Proteomes" id="UP000199572">
    <property type="component" value="Unassembled WGS sequence"/>
</dbReference>
<evidence type="ECO:0000313" key="2">
    <source>
        <dbReference type="Proteomes" id="UP000199572"/>
    </source>
</evidence>
<accession>A0A1H9U0W0</accession>
<reference evidence="1 2" key="1">
    <citation type="submission" date="2016-10" db="EMBL/GenBank/DDBJ databases">
        <authorList>
            <person name="de Groot N.N."/>
        </authorList>
    </citation>
    <scope>NUCLEOTIDE SEQUENCE [LARGE SCALE GENOMIC DNA]</scope>
    <source>
        <strain evidence="1 2">DSM 18610</strain>
    </source>
</reference>
<keyword evidence="2" id="KW-1185">Reference proteome</keyword>
<gene>
    <name evidence="1" type="ORF">SAMN04488023_1269</name>
</gene>
<feature type="non-terminal residue" evidence="1">
    <location>
        <position position="77"/>
    </location>
</feature>
<sequence length="77" mass="9222">MEDGQVCSRETTYINPFHIKPFYMMEDVRMEDGWNCEWHVHFYIKPSYIIKADVGNGRWIDFRVAGPSYIKPSYIIK</sequence>
<name>A0A1H9U0W0_9SPHI</name>
<dbReference type="RefSeq" id="WP_175474606.1">
    <property type="nucleotide sequence ID" value="NZ_FOGG01000026.1"/>
</dbReference>
<evidence type="ECO:0000313" key="1">
    <source>
        <dbReference type="EMBL" id="SES02723.1"/>
    </source>
</evidence>
<dbReference type="AlphaFoldDB" id="A0A1H9U0W0"/>
<dbReference type="EMBL" id="FOGG01000026">
    <property type="protein sequence ID" value="SES02723.1"/>
    <property type="molecule type" value="Genomic_DNA"/>
</dbReference>
<proteinExistence type="predicted"/>
<protein>
    <submittedName>
        <fullName evidence="1">Uncharacterized protein</fullName>
    </submittedName>
</protein>
<organism evidence="1 2">
    <name type="scientific">Pedobacter rhizosphaerae</name>
    <dbReference type="NCBI Taxonomy" id="390241"/>
    <lineage>
        <taxon>Bacteria</taxon>
        <taxon>Pseudomonadati</taxon>
        <taxon>Bacteroidota</taxon>
        <taxon>Sphingobacteriia</taxon>
        <taxon>Sphingobacteriales</taxon>
        <taxon>Sphingobacteriaceae</taxon>
        <taxon>Pedobacter</taxon>
    </lineage>
</organism>